<dbReference type="RefSeq" id="WP_005000189.1">
    <property type="nucleotide sequence ID" value="NZ_CAKNBO010000068.1"/>
</dbReference>
<protein>
    <submittedName>
        <fullName evidence="1">Uncharacterized protein</fullName>
    </submittedName>
</protein>
<organism evidence="1">
    <name type="scientific">Acinetobacter pittii</name>
    <name type="common">Acinetobacter genomosp. 3</name>
    <dbReference type="NCBI Taxonomy" id="48296"/>
    <lineage>
        <taxon>Bacteria</taxon>
        <taxon>Pseudomonadati</taxon>
        <taxon>Pseudomonadota</taxon>
        <taxon>Gammaproteobacteria</taxon>
        <taxon>Moraxellales</taxon>
        <taxon>Moraxellaceae</taxon>
        <taxon>Acinetobacter</taxon>
        <taxon>Acinetobacter calcoaceticus/baumannii complex</taxon>
    </lineage>
</organism>
<name>A0A097SPG4_ACIPI</name>
<dbReference type="EMBL" id="KJ003839">
    <property type="protein sequence ID" value="AIU93415.1"/>
    <property type="molecule type" value="Genomic_DNA"/>
</dbReference>
<evidence type="ECO:0000313" key="1">
    <source>
        <dbReference type="EMBL" id="AIU93415.1"/>
    </source>
</evidence>
<gene>
    <name evidence="1" type="ORF">ABC8415_0011</name>
</gene>
<dbReference type="GeneID" id="66213465"/>
<proteinExistence type="predicted"/>
<keyword evidence="1" id="KW-0614">Plasmid</keyword>
<geneLocation type="plasmid" evidence="1">
    <name>pNDM-AP</name>
</geneLocation>
<sequence>MTSKEQLSLELPIVETAQSYKDMKGLYSVDISHIYRFYILLNWYGVLEKSKVIKAGSDAIFECDNEMIADEILNCIPSCKKRKVYRVPNFNPIYFSGIDKPSVNRWKFSVERKLGYEKSIYFRSVASRWDY</sequence>
<dbReference type="AlphaFoldDB" id="A0A097SPG4"/>
<reference evidence="1" key="1">
    <citation type="submission" date="2013-12" db="EMBL/GenBank/DDBJ databases">
        <title>Acinetobacter pitti plasmid metallo-beta-lactamase NDM-1 gene, complete sequence.</title>
        <authorList>
            <person name="Fu Y."/>
            <person name="Jiang Y."/>
            <person name="Yu Y."/>
        </authorList>
    </citation>
    <scope>NUCLEOTIDE SEQUENCE</scope>
    <source>
        <strain evidence="1">Acinetobacter pitti</strain>
        <plasmid evidence="1">pNDM-AP</plasmid>
    </source>
</reference>
<accession>A0A097SPG4</accession>